<dbReference type="Gramene" id="ERN12828">
    <property type="protein sequence ID" value="ERN12828"/>
    <property type="gene ID" value="AMTR_s00180p00037800"/>
</dbReference>
<keyword evidence="2" id="KW-1185">Reference proteome</keyword>
<reference evidence="2" key="1">
    <citation type="journal article" date="2013" name="Science">
        <title>The Amborella genome and the evolution of flowering plants.</title>
        <authorList>
            <consortium name="Amborella Genome Project"/>
        </authorList>
    </citation>
    <scope>NUCLEOTIDE SEQUENCE [LARGE SCALE GENOMIC DNA]</scope>
</reference>
<dbReference type="AlphaFoldDB" id="W1PX88"/>
<proteinExistence type="predicted"/>
<protein>
    <submittedName>
        <fullName evidence="1">Uncharacterized protein</fullName>
    </submittedName>
</protein>
<name>W1PX88_AMBTC</name>
<evidence type="ECO:0000313" key="2">
    <source>
        <dbReference type="Proteomes" id="UP000017836"/>
    </source>
</evidence>
<organism evidence="1 2">
    <name type="scientific">Amborella trichopoda</name>
    <dbReference type="NCBI Taxonomy" id="13333"/>
    <lineage>
        <taxon>Eukaryota</taxon>
        <taxon>Viridiplantae</taxon>
        <taxon>Streptophyta</taxon>
        <taxon>Embryophyta</taxon>
        <taxon>Tracheophyta</taxon>
        <taxon>Spermatophyta</taxon>
        <taxon>Magnoliopsida</taxon>
        <taxon>Amborellales</taxon>
        <taxon>Amborellaceae</taxon>
        <taxon>Amborella</taxon>
    </lineage>
</organism>
<gene>
    <name evidence="1" type="ORF">AMTR_s00180p00037800</name>
</gene>
<sequence length="112" mass="12281">MSTSGRALHFNLALEGCSVHYCTKPSLSTGPNQSFAEKGLVCRHEKQEWDIHVLIKNDVATTAIKHVTFDDRCNNTRVVGPGASHSWGPNVGSSSRSHSRKTIPTCVCTMRE</sequence>
<dbReference type="EMBL" id="KI392602">
    <property type="protein sequence ID" value="ERN12828.1"/>
    <property type="molecule type" value="Genomic_DNA"/>
</dbReference>
<evidence type="ECO:0000313" key="1">
    <source>
        <dbReference type="EMBL" id="ERN12828.1"/>
    </source>
</evidence>
<dbReference type="HOGENOM" id="CLU_2149265_0_0_1"/>
<accession>W1PX88</accession>
<dbReference type="Proteomes" id="UP000017836">
    <property type="component" value="Unassembled WGS sequence"/>
</dbReference>